<evidence type="ECO:0000313" key="1">
    <source>
        <dbReference type="EMBL" id="VFU12931.1"/>
    </source>
</evidence>
<evidence type="ECO:0008006" key="2">
    <source>
        <dbReference type="Google" id="ProtNLM"/>
    </source>
</evidence>
<accession>A0A485LYC1</accession>
<proteinExistence type="predicted"/>
<dbReference type="AlphaFoldDB" id="A0A485LYC1"/>
<dbReference type="Pfam" id="PF10967">
    <property type="entry name" value="DUF2769"/>
    <property type="match status" value="1"/>
</dbReference>
<dbReference type="InterPro" id="IPR020075">
    <property type="entry name" value="Uncharacterised_AF2234"/>
</dbReference>
<dbReference type="EMBL" id="CAADRM010000059">
    <property type="protein sequence ID" value="VFU12931.1"/>
    <property type="molecule type" value="Genomic_DNA"/>
</dbReference>
<gene>
    <name evidence="1" type="ORF">SCFA_1510003</name>
</gene>
<name>A0A485LYC1_9ZZZZ</name>
<organism evidence="1">
    <name type="scientific">anaerobic digester metagenome</name>
    <dbReference type="NCBI Taxonomy" id="1263854"/>
    <lineage>
        <taxon>unclassified sequences</taxon>
        <taxon>metagenomes</taxon>
        <taxon>ecological metagenomes</taxon>
    </lineage>
</organism>
<protein>
    <recommendedName>
        <fullName evidence="2">DUF2769 domain-containing protein</fullName>
    </recommendedName>
</protein>
<reference evidence="1" key="1">
    <citation type="submission" date="2019-03" db="EMBL/GenBank/DDBJ databases">
        <authorList>
            <person name="Hao L."/>
        </authorList>
    </citation>
    <scope>NUCLEOTIDE SEQUENCE</scope>
</reference>
<sequence>MPKVAFSKENIGKCLCGECPVQVQSTCAKEKYAEAQKVQGMPTPEQVPGLYCSSGKATCQDLRWVEHCLCPGCLVWAENSLKTNHYCSRGSADQSE</sequence>